<sequence length="295" mass="32927">MVRDARRGQGYGSGRHLNALGSYRDLSGLDGSECPSRPGFGSGRDLNGIRAAPVSALLLWARVQMTNPGKVGQISVLMSRQISFCGGKLEFIRGMLGSLGPWWFGMPVAAGASAQVVRSYFCLQQYKQAFQRHFKFTTQVVTQLTAFWPSLTRRDPKEIWREAWKTYGTCLVTPKLKGPTQYFNRAIRLSDEIGNLLEKHLIQSDGIVPCDSATYTNVEILNSLKTVTTVNNQNEKEVSFTCADINATHAYLNQVTFCYNKDAKDFEDCPTSNRCRVENIIVPRPSPPTTRRSSL</sequence>
<dbReference type="GO" id="GO:0005576">
    <property type="term" value="C:extracellular region"/>
    <property type="evidence" value="ECO:0007669"/>
    <property type="project" value="TreeGrafter"/>
</dbReference>
<dbReference type="GO" id="GO:0003723">
    <property type="term" value="F:RNA binding"/>
    <property type="evidence" value="ECO:0007669"/>
    <property type="project" value="InterPro"/>
</dbReference>
<accession>A0A2G2WAD7</accession>
<keyword evidence="3" id="KW-0456">Lyase</keyword>
<dbReference type="Proteomes" id="UP000224567">
    <property type="component" value="Unassembled WGS sequence"/>
</dbReference>
<name>A0A2G2WAD7_CAPBA</name>
<comment type="similarity">
    <text evidence="1 4">Belongs to the RNase T2 family.</text>
</comment>
<dbReference type="GO" id="GO:0033897">
    <property type="term" value="F:ribonuclease T2 activity"/>
    <property type="evidence" value="ECO:0007669"/>
    <property type="project" value="InterPro"/>
</dbReference>
<keyword evidence="6" id="KW-1185">Reference proteome</keyword>
<proteinExistence type="inferred from homology"/>
<evidence type="ECO:0000256" key="3">
    <source>
        <dbReference type="ARBA" id="ARBA00023239"/>
    </source>
</evidence>
<dbReference type="GO" id="GO:0006401">
    <property type="term" value="P:RNA catabolic process"/>
    <property type="evidence" value="ECO:0007669"/>
    <property type="project" value="TreeGrafter"/>
</dbReference>
<organism evidence="5 6">
    <name type="scientific">Capsicum baccatum</name>
    <name type="common">Peruvian pepper</name>
    <dbReference type="NCBI Taxonomy" id="33114"/>
    <lineage>
        <taxon>Eukaryota</taxon>
        <taxon>Viridiplantae</taxon>
        <taxon>Streptophyta</taxon>
        <taxon>Embryophyta</taxon>
        <taxon>Tracheophyta</taxon>
        <taxon>Spermatophyta</taxon>
        <taxon>Magnoliopsida</taxon>
        <taxon>eudicotyledons</taxon>
        <taxon>Gunneridae</taxon>
        <taxon>Pentapetalae</taxon>
        <taxon>asterids</taxon>
        <taxon>lamiids</taxon>
        <taxon>Solanales</taxon>
        <taxon>Solanaceae</taxon>
        <taxon>Solanoideae</taxon>
        <taxon>Capsiceae</taxon>
        <taxon>Capsicum</taxon>
    </lineage>
</organism>
<dbReference type="PANTHER" id="PTHR11240:SF60">
    <property type="entry name" value="RIBONUCLEASE T2"/>
    <property type="match status" value="1"/>
</dbReference>
<dbReference type="Pfam" id="PF00445">
    <property type="entry name" value="Ribonuclease_T2"/>
    <property type="match status" value="1"/>
</dbReference>
<dbReference type="AlphaFoldDB" id="A0A2G2WAD7"/>
<dbReference type="OrthoDB" id="1298232at2759"/>
<reference evidence="5 6" key="1">
    <citation type="journal article" date="2017" name="Genome Biol.">
        <title>New reference genome sequences of hot pepper reveal the massive evolution of plant disease-resistance genes by retroduplication.</title>
        <authorList>
            <person name="Kim S."/>
            <person name="Park J."/>
            <person name="Yeom S.I."/>
            <person name="Kim Y.M."/>
            <person name="Seo E."/>
            <person name="Kim K.T."/>
            <person name="Kim M.S."/>
            <person name="Lee J.M."/>
            <person name="Cheong K."/>
            <person name="Shin H.S."/>
            <person name="Kim S.B."/>
            <person name="Han K."/>
            <person name="Lee J."/>
            <person name="Park M."/>
            <person name="Lee H.A."/>
            <person name="Lee H.Y."/>
            <person name="Lee Y."/>
            <person name="Oh S."/>
            <person name="Lee J.H."/>
            <person name="Choi E."/>
            <person name="Choi E."/>
            <person name="Lee S.E."/>
            <person name="Jeon J."/>
            <person name="Kim H."/>
            <person name="Choi G."/>
            <person name="Song H."/>
            <person name="Lee J."/>
            <person name="Lee S.C."/>
            <person name="Kwon J.K."/>
            <person name="Lee H.Y."/>
            <person name="Koo N."/>
            <person name="Hong Y."/>
            <person name="Kim R.W."/>
            <person name="Kang W.H."/>
            <person name="Huh J.H."/>
            <person name="Kang B.C."/>
            <person name="Yang T.J."/>
            <person name="Lee Y.H."/>
            <person name="Bennetzen J.L."/>
            <person name="Choi D."/>
        </authorList>
    </citation>
    <scope>NUCLEOTIDE SEQUENCE [LARGE SCALE GENOMIC DNA]</scope>
    <source>
        <strain evidence="6">cv. PBC81</strain>
    </source>
</reference>
<dbReference type="EMBL" id="MLFT02000007">
    <property type="protein sequence ID" value="PHT42194.1"/>
    <property type="molecule type" value="Genomic_DNA"/>
</dbReference>
<reference evidence="6" key="2">
    <citation type="journal article" date="2017" name="J. Anim. Genet.">
        <title>Multiple reference genome sequences of hot pepper reveal the massive evolution of plant disease resistance genes by retroduplication.</title>
        <authorList>
            <person name="Kim S."/>
            <person name="Park J."/>
            <person name="Yeom S.-I."/>
            <person name="Kim Y.-M."/>
            <person name="Seo E."/>
            <person name="Kim K.-T."/>
            <person name="Kim M.-S."/>
            <person name="Lee J.M."/>
            <person name="Cheong K."/>
            <person name="Shin H.-S."/>
            <person name="Kim S.-B."/>
            <person name="Han K."/>
            <person name="Lee J."/>
            <person name="Park M."/>
            <person name="Lee H.-A."/>
            <person name="Lee H.-Y."/>
            <person name="Lee Y."/>
            <person name="Oh S."/>
            <person name="Lee J.H."/>
            <person name="Choi E."/>
            <person name="Choi E."/>
            <person name="Lee S.E."/>
            <person name="Jeon J."/>
            <person name="Kim H."/>
            <person name="Choi G."/>
            <person name="Song H."/>
            <person name="Lee J."/>
            <person name="Lee S.-C."/>
            <person name="Kwon J.-K."/>
            <person name="Lee H.-Y."/>
            <person name="Koo N."/>
            <person name="Hong Y."/>
            <person name="Kim R.W."/>
            <person name="Kang W.-H."/>
            <person name="Huh J.H."/>
            <person name="Kang B.-C."/>
            <person name="Yang T.-J."/>
            <person name="Lee Y.-H."/>
            <person name="Bennetzen J.L."/>
            <person name="Choi D."/>
        </authorList>
    </citation>
    <scope>NUCLEOTIDE SEQUENCE [LARGE SCALE GENOMIC DNA]</scope>
    <source>
        <strain evidence="6">cv. PBC81</strain>
    </source>
</reference>
<keyword evidence="2" id="KW-0378">Hydrolase</keyword>
<evidence type="ECO:0000256" key="2">
    <source>
        <dbReference type="ARBA" id="ARBA00022759"/>
    </source>
</evidence>
<dbReference type="InterPro" id="IPR036430">
    <property type="entry name" value="RNase_T2-like_sf"/>
</dbReference>
<keyword evidence="2" id="KW-0540">Nuclease</keyword>
<dbReference type="InterPro" id="IPR001568">
    <property type="entry name" value="RNase_T2-like"/>
</dbReference>
<comment type="caution">
    <text evidence="5">The sequence shown here is derived from an EMBL/GenBank/DDBJ whole genome shotgun (WGS) entry which is preliminary data.</text>
</comment>
<evidence type="ECO:0000256" key="4">
    <source>
        <dbReference type="RuleBase" id="RU004328"/>
    </source>
</evidence>
<protein>
    <submittedName>
        <fullName evidence="5">Uncharacterized protein</fullName>
    </submittedName>
</protein>
<dbReference type="Gene3D" id="3.90.730.10">
    <property type="entry name" value="Ribonuclease T2-like"/>
    <property type="match status" value="1"/>
</dbReference>
<evidence type="ECO:0000256" key="1">
    <source>
        <dbReference type="ARBA" id="ARBA00007469"/>
    </source>
</evidence>
<gene>
    <name evidence="5" type="ORF">CQW23_16219</name>
</gene>
<evidence type="ECO:0000313" key="5">
    <source>
        <dbReference type="EMBL" id="PHT42194.1"/>
    </source>
</evidence>
<dbReference type="PANTHER" id="PTHR11240">
    <property type="entry name" value="RIBONUCLEASE T2"/>
    <property type="match status" value="1"/>
</dbReference>
<evidence type="ECO:0000313" key="6">
    <source>
        <dbReference type="Proteomes" id="UP000224567"/>
    </source>
</evidence>
<keyword evidence="2" id="KW-0255">Endonuclease</keyword>
<dbReference type="SUPFAM" id="SSF55895">
    <property type="entry name" value="Ribonuclease Rh-like"/>
    <property type="match status" value="1"/>
</dbReference>